<feature type="region of interest" description="Disordered" evidence="4">
    <location>
        <begin position="55"/>
        <end position="83"/>
    </location>
</feature>
<feature type="compositionally biased region" description="Pro residues" evidence="4">
    <location>
        <begin position="65"/>
        <end position="77"/>
    </location>
</feature>
<keyword evidence="2" id="KW-0963">Cytoplasm</keyword>
<dbReference type="WBParaSite" id="nOo.2.0.1.t04539-RA">
    <property type="protein sequence ID" value="nOo.2.0.1.t04539-RA"/>
    <property type="gene ID" value="nOo.2.0.1.g04539"/>
</dbReference>
<dbReference type="STRING" id="42157.A0A182E931"/>
<evidence type="ECO:0000313" key="5">
    <source>
        <dbReference type="EMBL" id="VDK73493.1"/>
    </source>
</evidence>
<dbReference type="GO" id="GO:0005737">
    <property type="term" value="C:cytoplasm"/>
    <property type="evidence" value="ECO:0007669"/>
    <property type="project" value="UniProtKB-SubCell"/>
</dbReference>
<evidence type="ECO:0000256" key="3">
    <source>
        <dbReference type="ARBA" id="ARBA00022737"/>
    </source>
</evidence>
<accession>A0A182E931</accession>
<dbReference type="Gene3D" id="1.25.10.10">
    <property type="entry name" value="Leucine-rich Repeat Variant"/>
    <property type="match status" value="1"/>
</dbReference>
<dbReference type="EMBL" id="UYRW01001045">
    <property type="protein sequence ID" value="VDK73493.1"/>
    <property type="molecule type" value="Genomic_DNA"/>
</dbReference>
<reference evidence="5 6" key="2">
    <citation type="submission" date="2018-08" db="EMBL/GenBank/DDBJ databases">
        <authorList>
            <person name="Laetsch R D."/>
            <person name="Stevens L."/>
            <person name="Kumar S."/>
            <person name="Blaxter L. M."/>
        </authorList>
    </citation>
    <scope>NUCLEOTIDE SEQUENCE [LARGE SCALE GENOMIC DNA]</scope>
</reference>
<name>A0A182E931_ONCOC</name>
<organism evidence="7">
    <name type="scientific">Onchocerca ochengi</name>
    <name type="common">Filarial nematode worm</name>
    <dbReference type="NCBI Taxonomy" id="42157"/>
    <lineage>
        <taxon>Eukaryota</taxon>
        <taxon>Metazoa</taxon>
        <taxon>Ecdysozoa</taxon>
        <taxon>Nematoda</taxon>
        <taxon>Chromadorea</taxon>
        <taxon>Rhabditida</taxon>
        <taxon>Spirurina</taxon>
        <taxon>Spiruromorpha</taxon>
        <taxon>Filarioidea</taxon>
        <taxon>Onchocercidae</taxon>
        <taxon>Onchocerca</taxon>
    </lineage>
</organism>
<dbReference type="GO" id="GO:0048678">
    <property type="term" value="P:response to axon injury"/>
    <property type="evidence" value="ECO:0007669"/>
    <property type="project" value="InterPro"/>
</dbReference>
<dbReference type="GO" id="GO:0030425">
    <property type="term" value="C:dendrite"/>
    <property type="evidence" value="ECO:0007669"/>
    <property type="project" value="TreeGrafter"/>
</dbReference>
<dbReference type="InterPro" id="IPR011989">
    <property type="entry name" value="ARM-like"/>
</dbReference>
<dbReference type="GO" id="GO:0003953">
    <property type="term" value="F:NAD+ nucleosidase activity"/>
    <property type="evidence" value="ECO:0007669"/>
    <property type="project" value="InterPro"/>
</dbReference>
<reference evidence="7" key="1">
    <citation type="submission" date="2016-06" db="UniProtKB">
        <authorList>
            <consortium name="WormBaseParasite"/>
        </authorList>
    </citation>
    <scope>IDENTIFICATION</scope>
</reference>
<evidence type="ECO:0000313" key="6">
    <source>
        <dbReference type="Proteomes" id="UP000271087"/>
    </source>
</evidence>
<feature type="compositionally biased region" description="Basic and acidic residues" evidence="4">
    <location>
        <begin position="185"/>
        <end position="194"/>
    </location>
</feature>
<dbReference type="GO" id="GO:0034128">
    <property type="term" value="P:negative regulation of MyD88-independent toll-like receptor signaling pathway"/>
    <property type="evidence" value="ECO:0007669"/>
    <property type="project" value="InterPro"/>
</dbReference>
<sequence>MQQLSLLISIQYNYLRERHRTDDLWFELDDDDFECRLSPTSSSVYESTRLYQSVDSAATIRPRRPPIALPPPPPRSAPPLSDSNQQYAIDTVSTTASLLPEGSNPSPMCVNGTGKIAPTCNNALTRQASTVDDSCFLAHRQQENGVTSDHAAAISAEIRLQQSLSTPCPNSSGDVAGNDDQPSTSRKEAEYRRFKSEGSSAGVCSLPAPEMDVTIDDLSPIADPRASSPSRLSLFQDTVTNGPLTKHSHTEQVMMMHTLKTKLSKYQNFIDKAFEHIAQGSDEQIIEGCTIVAKVMTKAWMFPKISHDLSYALCDYLRDQTYFDSLIMNFIKAQTCEPVRLACGRVLEECLSLNNREYVVNKGYLKKLVATAEKLNKNPEQQRMSLSIMESLFKHSTATTYRLIEYGVLDHILLTCKRATETPITLRHAALALANLSLYSCSEAKKKIIQKKLNLIPPQLLAVYRDMFINTVLSLRVPDWLFLLASQPDDITRYYACLAICMLGSTKEMEAAVNKSGTLALVEPFLLAHQAITFAGDHYKHSQGRPKEWLE</sequence>
<dbReference type="SUPFAM" id="SSF48371">
    <property type="entry name" value="ARM repeat"/>
    <property type="match status" value="1"/>
</dbReference>
<dbReference type="Proteomes" id="UP000271087">
    <property type="component" value="Unassembled WGS sequence"/>
</dbReference>
<evidence type="ECO:0000313" key="7">
    <source>
        <dbReference type="WBParaSite" id="nOo.2.0.1.t04539-RA"/>
    </source>
</evidence>
<dbReference type="InterPro" id="IPR016024">
    <property type="entry name" value="ARM-type_fold"/>
</dbReference>
<dbReference type="PANTHER" id="PTHR22998">
    <property type="entry name" value="SARM1"/>
    <property type="match status" value="1"/>
</dbReference>
<evidence type="ECO:0000256" key="4">
    <source>
        <dbReference type="SAM" id="MobiDB-lite"/>
    </source>
</evidence>
<dbReference type="AlphaFoldDB" id="A0A182E931"/>
<comment type="subcellular location">
    <subcellularLocation>
        <location evidence="1">Cytoplasm</location>
    </subcellularLocation>
</comment>
<dbReference type="GO" id="GO:0035591">
    <property type="term" value="F:signaling adaptor activity"/>
    <property type="evidence" value="ECO:0007669"/>
    <property type="project" value="InterPro"/>
</dbReference>
<feature type="region of interest" description="Disordered" evidence="4">
    <location>
        <begin position="164"/>
        <end position="194"/>
    </location>
</feature>
<keyword evidence="6" id="KW-1185">Reference proteome</keyword>
<protein>
    <submittedName>
        <fullName evidence="7">ADP-ribosyl cyclase/cyclic ADP-ribose hydrolase</fullName>
    </submittedName>
</protein>
<gene>
    <name evidence="5" type="ORF">NOO_LOCUS4539</name>
</gene>
<dbReference type="OrthoDB" id="202764at2759"/>
<dbReference type="InterPro" id="IPR039184">
    <property type="entry name" value="SARM1"/>
</dbReference>
<feature type="compositionally biased region" description="Polar residues" evidence="4">
    <location>
        <begin position="164"/>
        <end position="173"/>
    </location>
</feature>
<dbReference type="PANTHER" id="PTHR22998:SF1">
    <property type="entry name" value="NAD(+) HYDROLASE SARM1"/>
    <property type="match status" value="1"/>
</dbReference>
<evidence type="ECO:0000256" key="2">
    <source>
        <dbReference type="ARBA" id="ARBA00022490"/>
    </source>
</evidence>
<proteinExistence type="predicted"/>
<keyword evidence="3" id="KW-0677">Repeat</keyword>
<evidence type="ECO:0000256" key="1">
    <source>
        <dbReference type="ARBA" id="ARBA00004496"/>
    </source>
</evidence>